<protein>
    <submittedName>
        <fullName evidence="3">Invasion protein IalB</fullName>
    </submittedName>
</protein>
<gene>
    <name evidence="3" type="ORF">J3R73_005250</name>
</gene>
<dbReference type="Gene3D" id="2.60.40.1880">
    <property type="entry name" value="Invasion associated locus B (IalB) protein"/>
    <property type="match status" value="1"/>
</dbReference>
<feature type="compositionally biased region" description="Low complexity" evidence="1">
    <location>
        <begin position="47"/>
        <end position="57"/>
    </location>
</feature>
<accession>A0ABU0FLH5</accession>
<evidence type="ECO:0000256" key="1">
    <source>
        <dbReference type="SAM" id="MobiDB-lite"/>
    </source>
</evidence>
<sequence length="194" mass="19386">MRRLAGIAVGIALAGMAGIGSGGAATAPAKKPAPKPAAEAQHKADDAAAAPAAAPRPANAPGWAARCSAAARQGPLECAVEESAVMNGTGQLVVGITIRVPSDTRSPVMLVHLPLGLYLPAGVKLQVDAAEPVGLALQTCDASGCFAGAPVTAGLLDQLKHGQQLKVIFQNLQHADIAVPLPLGDFAASFAKIQ</sequence>
<evidence type="ECO:0000313" key="3">
    <source>
        <dbReference type="EMBL" id="MDQ0395458.1"/>
    </source>
</evidence>
<feature type="signal peptide" evidence="2">
    <location>
        <begin position="1"/>
        <end position="24"/>
    </location>
</feature>
<evidence type="ECO:0000313" key="4">
    <source>
        <dbReference type="Proteomes" id="UP001237448"/>
    </source>
</evidence>
<feature type="chain" id="PRO_5045802989" evidence="2">
    <location>
        <begin position="25"/>
        <end position="194"/>
    </location>
</feature>
<reference evidence="3 4" key="1">
    <citation type="submission" date="2023-07" db="EMBL/GenBank/DDBJ databases">
        <title>Genomic Encyclopedia of Type Strains, Phase IV (KMG-IV): sequencing the most valuable type-strain genomes for metagenomic binning, comparative biology and taxonomic classification.</title>
        <authorList>
            <person name="Goeker M."/>
        </authorList>
    </citation>
    <scope>NUCLEOTIDE SEQUENCE [LARGE SCALE GENOMIC DNA]</scope>
    <source>
        <strain evidence="3 4">DSM 5896</strain>
    </source>
</reference>
<dbReference type="InterPro" id="IPR038696">
    <property type="entry name" value="IalB_sf"/>
</dbReference>
<dbReference type="Proteomes" id="UP001237448">
    <property type="component" value="Unassembled WGS sequence"/>
</dbReference>
<feature type="region of interest" description="Disordered" evidence="1">
    <location>
        <begin position="24"/>
        <end position="57"/>
    </location>
</feature>
<evidence type="ECO:0000256" key="2">
    <source>
        <dbReference type="SAM" id="SignalP"/>
    </source>
</evidence>
<dbReference type="InterPro" id="IPR010642">
    <property type="entry name" value="Invasion_prot_B"/>
</dbReference>
<proteinExistence type="predicted"/>
<organism evidence="3 4">
    <name type="scientific">Labrys monachus</name>
    <dbReference type="NCBI Taxonomy" id="217067"/>
    <lineage>
        <taxon>Bacteria</taxon>
        <taxon>Pseudomonadati</taxon>
        <taxon>Pseudomonadota</taxon>
        <taxon>Alphaproteobacteria</taxon>
        <taxon>Hyphomicrobiales</taxon>
        <taxon>Xanthobacteraceae</taxon>
        <taxon>Labrys</taxon>
    </lineage>
</organism>
<name>A0ABU0FLH5_9HYPH</name>
<dbReference type="Pfam" id="PF06776">
    <property type="entry name" value="IalB"/>
    <property type="match status" value="1"/>
</dbReference>
<dbReference type="EMBL" id="JAUSVK010000001">
    <property type="protein sequence ID" value="MDQ0395458.1"/>
    <property type="molecule type" value="Genomic_DNA"/>
</dbReference>
<comment type="caution">
    <text evidence="3">The sequence shown here is derived from an EMBL/GenBank/DDBJ whole genome shotgun (WGS) entry which is preliminary data.</text>
</comment>
<keyword evidence="4" id="KW-1185">Reference proteome</keyword>
<keyword evidence="2" id="KW-0732">Signal</keyword>